<organism evidence="2 3">
    <name type="scientific">Mya arenaria</name>
    <name type="common">Soft-shell clam</name>
    <dbReference type="NCBI Taxonomy" id="6604"/>
    <lineage>
        <taxon>Eukaryota</taxon>
        <taxon>Metazoa</taxon>
        <taxon>Spiralia</taxon>
        <taxon>Lophotrochozoa</taxon>
        <taxon>Mollusca</taxon>
        <taxon>Bivalvia</taxon>
        <taxon>Autobranchia</taxon>
        <taxon>Heteroconchia</taxon>
        <taxon>Euheterodonta</taxon>
        <taxon>Imparidentia</taxon>
        <taxon>Neoheterodontei</taxon>
        <taxon>Myida</taxon>
        <taxon>Myoidea</taxon>
        <taxon>Myidae</taxon>
        <taxon>Mya</taxon>
    </lineage>
</organism>
<sequence length="133" mass="16353">MWMSNVERQSFVPDRMRMKQEEERLQRKVQEGQNIGERKQVTDMTQREKRHQRKIWRVQKRKLKERRKAEQERILTPPSSPVTPEHQQGSSRQKKHEMNIQNGLRSKCYRDLKSKDREIHYLKRKQKCTGKDR</sequence>
<evidence type="ECO:0000256" key="1">
    <source>
        <dbReference type="SAM" id="MobiDB-lite"/>
    </source>
</evidence>
<dbReference type="Proteomes" id="UP001164746">
    <property type="component" value="Chromosome 8"/>
</dbReference>
<feature type="region of interest" description="Disordered" evidence="1">
    <location>
        <begin position="1"/>
        <end position="116"/>
    </location>
</feature>
<name>A0ABY7EVF9_MYAAR</name>
<accession>A0ABY7EVF9</accession>
<protein>
    <submittedName>
        <fullName evidence="2">Uncharacterized protein</fullName>
    </submittedName>
</protein>
<dbReference type="EMBL" id="CP111019">
    <property type="protein sequence ID" value="WAR13094.1"/>
    <property type="molecule type" value="Genomic_DNA"/>
</dbReference>
<gene>
    <name evidence="2" type="ORF">MAR_027274</name>
</gene>
<feature type="compositionally biased region" description="Basic and acidic residues" evidence="1">
    <location>
        <begin position="14"/>
        <end position="47"/>
    </location>
</feature>
<feature type="compositionally biased region" description="Basic residues" evidence="1">
    <location>
        <begin position="48"/>
        <end position="66"/>
    </location>
</feature>
<reference evidence="2" key="1">
    <citation type="submission" date="2022-11" db="EMBL/GenBank/DDBJ databases">
        <title>Centuries of genome instability and evolution in soft-shell clam transmissible cancer (bioRxiv).</title>
        <authorList>
            <person name="Hart S.F.M."/>
            <person name="Yonemitsu M.A."/>
            <person name="Giersch R.M."/>
            <person name="Beal B.F."/>
            <person name="Arriagada G."/>
            <person name="Davis B.W."/>
            <person name="Ostrander E.A."/>
            <person name="Goff S.P."/>
            <person name="Metzger M.J."/>
        </authorList>
    </citation>
    <scope>NUCLEOTIDE SEQUENCE</scope>
    <source>
        <strain evidence="2">MELC-2E11</strain>
        <tissue evidence="2">Siphon/mantle</tissue>
    </source>
</reference>
<proteinExistence type="predicted"/>
<evidence type="ECO:0000313" key="2">
    <source>
        <dbReference type="EMBL" id="WAR13094.1"/>
    </source>
</evidence>
<evidence type="ECO:0000313" key="3">
    <source>
        <dbReference type="Proteomes" id="UP001164746"/>
    </source>
</evidence>
<keyword evidence="3" id="KW-1185">Reference proteome</keyword>